<dbReference type="EMBL" id="BKCJ011875390">
    <property type="protein sequence ID" value="GFD60250.1"/>
    <property type="molecule type" value="Genomic_DNA"/>
</dbReference>
<gene>
    <name evidence="1" type="ORF">Tci_932219</name>
</gene>
<name>A0A699XPN3_TANCI</name>
<sequence length="79" mass="8861">MHTGTYLRIPNRWPRAAPTGCSRTNTKKKMPMEVCTSCRDSPVSYVKPAVSALPILLLSRLFKRNSSARNGRRSASNLR</sequence>
<feature type="non-terminal residue" evidence="1">
    <location>
        <position position="79"/>
    </location>
</feature>
<comment type="caution">
    <text evidence="1">The sequence shown here is derived from an EMBL/GenBank/DDBJ whole genome shotgun (WGS) entry which is preliminary data.</text>
</comment>
<organism evidence="1">
    <name type="scientific">Tanacetum cinerariifolium</name>
    <name type="common">Dalmatian daisy</name>
    <name type="synonym">Chrysanthemum cinerariifolium</name>
    <dbReference type="NCBI Taxonomy" id="118510"/>
    <lineage>
        <taxon>Eukaryota</taxon>
        <taxon>Viridiplantae</taxon>
        <taxon>Streptophyta</taxon>
        <taxon>Embryophyta</taxon>
        <taxon>Tracheophyta</taxon>
        <taxon>Spermatophyta</taxon>
        <taxon>Magnoliopsida</taxon>
        <taxon>eudicotyledons</taxon>
        <taxon>Gunneridae</taxon>
        <taxon>Pentapetalae</taxon>
        <taxon>asterids</taxon>
        <taxon>campanulids</taxon>
        <taxon>Asterales</taxon>
        <taxon>Asteraceae</taxon>
        <taxon>Asteroideae</taxon>
        <taxon>Anthemideae</taxon>
        <taxon>Anthemidinae</taxon>
        <taxon>Tanacetum</taxon>
    </lineage>
</organism>
<evidence type="ECO:0000313" key="1">
    <source>
        <dbReference type="EMBL" id="GFD60250.1"/>
    </source>
</evidence>
<protein>
    <submittedName>
        <fullName evidence="1">Uncharacterized protein</fullName>
    </submittedName>
</protein>
<dbReference type="AlphaFoldDB" id="A0A699XPN3"/>
<proteinExistence type="predicted"/>
<reference evidence="1" key="1">
    <citation type="journal article" date="2019" name="Sci. Rep.">
        <title>Draft genome of Tanacetum cinerariifolium, the natural source of mosquito coil.</title>
        <authorList>
            <person name="Yamashiro T."/>
            <person name="Shiraishi A."/>
            <person name="Satake H."/>
            <person name="Nakayama K."/>
        </authorList>
    </citation>
    <scope>NUCLEOTIDE SEQUENCE</scope>
</reference>
<accession>A0A699XPN3</accession>